<name>A0ABP8UVP7_9ACTN</name>
<dbReference type="RefSeq" id="WP_345443218.1">
    <property type="nucleotide sequence ID" value="NZ_BAABHK010000028.1"/>
</dbReference>
<feature type="region of interest" description="Disordered" evidence="1">
    <location>
        <begin position="72"/>
        <end position="91"/>
    </location>
</feature>
<reference evidence="3" key="1">
    <citation type="journal article" date="2019" name="Int. J. Syst. Evol. Microbiol.">
        <title>The Global Catalogue of Microorganisms (GCM) 10K type strain sequencing project: providing services to taxonomists for standard genome sequencing and annotation.</title>
        <authorList>
            <consortium name="The Broad Institute Genomics Platform"/>
            <consortium name="The Broad Institute Genome Sequencing Center for Infectious Disease"/>
            <person name="Wu L."/>
            <person name="Ma J."/>
        </authorList>
    </citation>
    <scope>NUCLEOTIDE SEQUENCE [LARGE SCALE GENOMIC DNA]</scope>
    <source>
        <strain evidence="3">JCM 17939</strain>
    </source>
</reference>
<proteinExistence type="predicted"/>
<evidence type="ECO:0000313" key="3">
    <source>
        <dbReference type="Proteomes" id="UP001501442"/>
    </source>
</evidence>
<sequence>MTIPEPPHPVPDSVVRTFREGFAPHTSDPISRVRVDQAALMARLRAPDGDVIEWWEAPNEAGGTCIYLRRLPPGGGKEGGSMESDSPQIPVPGVPPMHLVVEETSHMGRWFVGVHIYRAEAATVRLGFQDGRRHELAVQPNGYALDLIPWASHGQPWPSEALVLDAQGAIIERFPWDPAAHGLLSDEEA</sequence>
<keyword evidence="3" id="KW-1185">Reference proteome</keyword>
<evidence type="ECO:0000313" key="2">
    <source>
        <dbReference type="EMBL" id="GAA4639701.1"/>
    </source>
</evidence>
<gene>
    <name evidence="2" type="ORF">GCM10023196_102380</name>
</gene>
<protein>
    <submittedName>
        <fullName evidence="2">Uncharacterized protein</fullName>
    </submittedName>
</protein>
<accession>A0ABP8UVP7</accession>
<evidence type="ECO:0000256" key="1">
    <source>
        <dbReference type="SAM" id="MobiDB-lite"/>
    </source>
</evidence>
<dbReference type="Proteomes" id="UP001501442">
    <property type="component" value="Unassembled WGS sequence"/>
</dbReference>
<organism evidence="2 3">
    <name type="scientific">Actinoallomurus vinaceus</name>
    <dbReference type="NCBI Taxonomy" id="1080074"/>
    <lineage>
        <taxon>Bacteria</taxon>
        <taxon>Bacillati</taxon>
        <taxon>Actinomycetota</taxon>
        <taxon>Actinomycetes</taxon>
        <taxon>Streptosporangiales</taxon>
        <taxon>Thermomonosporaceae</taxon>
        <taxon>Actinoallomurus</taxon>
    </lineage>
</organism>
<dbReference type="EMBL" id="BAABHK010000028">
    <property type="protein sequence ID" value="GAA4639701.1"/>
    <property type="molecule type" value="Genomic_DNA"/>
</dbReference>
<comment type="caution">
    <text evidence="2">The sequence shown here is derived from an EMBL/GenBank/DDBJ whole genome shotgun (WGS) entry which is preliminary data.</text>
</comment>